<accession>A0A2A9NSB2</accession>
<organism evidence="1 2">
    <name type="scientific">Amanita thiersii Skay4041</name>
    <dbReference type="NCBI Taxonomy" id="703135"/>
    <lineage>
        <taxon>Eukaryota</taxon>
        <taxon>Fungi</taxon>
        <taxon>Dikarya</taxon>
        <taxon>Basidiomycota</taxon>
        <taxon>Agaricomycotina</taxon>
        <taxon>Agaricomycetes</taxon>
        <taxon>Agaricomycetidae</taxon>
        <taxon>Agaricales</taxon>
        <taxon>Pluteineae</taxon>
        <taxon>Amanitaceae</taxon>
        <taxon>Amanita</taxon>
    </lineage>
</organism>
<name>A0A2A9NSB2_9AGAR</name>
<evidence type="ECO:0000313" key="2">
    <source>
        <dbReference type="Proteomes" id="UP000242287"/>
    </source>
</evidence>
<sequence length="65" mass="7452">MKSSFLAPMLQTGELSYNILNFDTYGRFSDGYGYGDSDTTEWASQFSSQVRDTLDPLFTYRFSKP</sequence>
<proteinExistence type="predicted"/>
<dbReference type="Proteomes" id="UP000242287">
    <property type="component" value="Unassembled WGS sequence"/>
</dbReference>
<gene>
    <name evidence="1" type="ORF">AMATHDRAFT_60862</name>
</gene>
<dbReference type="EMBL" id="KZ302001">
    <property type="protein sequence ID" value="PFH50580.1"/>
    <property type="molecule type" value="Genomic_DNA"/>
</dbReference>
<reference evidence="1 2" key="1">
    <citation type="submission" date="2014-02" db="EMBL/GenBank/DDBJ databases">
        <title>Transposable element dynamics among asymbiotic and ectomycorrhizal Amanita fungi.</title>
        <authorList>
            <consortium name="DOE Joint Genome Institute"/>
            <person name="Hess J."/>
            <person name="Skrede I."/>
            <person name="Wolfe B."/>
            <person name="LaButti K."/>
            <person name="Ohm R.A."/>
            <person name="Grigoriev I.V."/>
            <person name="Pringle A."/>
        </authorList>
    </citation>
    <scope>NUCLEOTIDE SEQUENCE [LARGE SCALE GENOMIC DNA]</scope>
    <source>
        <strain evidence="1 2">SKay4041</strain>
    </source>
</reference>
<keyword evidence="2" id="KW-1185">Reference proteome</keyword>
<protein>
    <submittedName>
        <fullName evidence="1">Uncharacterized protein</fullName>
    </submittedName>
</protein>
<dbReference type="AlphaFoldDB" id="A0A2A9NSB2"/>
<evidence type="ECO:0000313" key="1">
    <source>
        <dbReference type="EMBL" id="PFH50580.1"/>
    </source>
</evidence>